<proteinExistence type="predicted"/>
<dbReference type="OrthoDB" id="2453115at2"/>
<dbReference type="EMBL" id="CP003923">
    <property type="protein sequence ID" value="AIC93243.1"/>
    <property type="molecule type" value="Genomic_DNA"/>
</dbReference>
<gene>
    <name evidence="1" type="ORF">BleG1_0635</name>
</gene>
<accession>A0A060LY75</accession>
<protein>
    <recommendedName>
        <fullName evidence="3">Lipoprotein</fullName>
    </recommendedName>
</protein>
<dbReference type="RefSeq" id="WP_038477045.1">
    <property type="nucleotide sequence ID" value="NZ_CP003923.1"/>
</dbReference>
<dbReference type="KEGG" id="ble:BleG1_0635"/>
<dbReference type="Proteomes" id="UP000027142">
    <property type="component" value="Chromosome"/>
</dbReference>
<dbReference type="HOGENOM" id="CLU_108523_0_0_9"/>
<dbReference type="STRING" id="1246626.BleG1_0635"/>
<evidence type="ECO:0008006" key="3">
    <source>
        <dbReference type="Google" id="ProtNLM"/>
    </source>
</evidence>
<dbReference type="AlphaFoldDB" id="A0A060LY75"/>
<keyword evidence="2" id="KW-1185">Reference proteome</keyword>
<reference evidence="1 2" key="1">
    <citation type="journal article" date="2014" name="Gene">
        <title>A comparative genomic analysis of the alkalitolerant soil bacterium Bacillus lehensis G1.</title>
        <authorList>
            <person name="Noor Y.M."/>
            <person name="Samsulrizal N.H."/>
            <person name="Jema'on N.A."/>
            <person name="Low K.O."/>
            <person name="Ramli A.N."/>
            <person name="Alias N.I."/>
            <person name="Damis S.I."/>
            <person name="Fuzi S.F."/>
            <person name="Isa M.N."/>
            <person name="Murad A.M."/>
            <person name="Raih M.F."/>
            <person name="Bakar F.D."/>
            <person name="Najimudin N."/>
            <person name="Mahadi N.M."/>
            <person name="Illias R.M."/>
        </authorList>
    </citation>
    <scope>NUCLEOTIDE SEQUENCE [LARGE SCALE GENOMIC DNA]</scope>
    <source>
        <strain evidence="1 2">G1</strain>
    </source>
</reference>
<dbReference type="PROSITE" id="PS51257">
    <property type="entry name" value="PROKAR_LIPOPROTEIN"/>
    <property type="match status" value="1"/>
</dbReference>
<sequence length="236" mass="27423">MDKSKLLLVVVLAMLVGGCGQMDSSPEETEKTPAEMDPADLPQIDAFQNEYSRELMVSIEPVVEGYYLMRSKIDAFTIWFPEEAVFMDNASGVDGDHYEKISFAYENEEENRGYLIDFQYNYSGYAERPDWLLDNLRNRWSYEEEWKEIDDEYGRIYYGYTIGDFKGHRNHVFMGYKVSSQEAPQGMEFLYIASCVDKESESCQMDLKEEENYVLQWVKSIQFSGTRGHGDETDGE</sequence>
<dbReference type="PATRIC" id="fig|1246626.3.peg.631"/>
<name>A0A060LY75_9BACI</name>
<evidence type="ECO:0000313" key="2">
    <source>
        <dbReference type="Proteomes" id="UP000027142"/>
    </source>
</evidence>
<evidence type="ECO:0000313" key="1">
    <source>
        <dbReference type="EMBL" id="AIC93243.1"/>
    </source>
</evidence>
<organism evidence="1 2">
    <name type="scientific">Shouchella lehensis G1</name>
    <dbReference type="NCBI Taxonomy" id="1246626"/>
    <lineage>
        <taxon>Bacteria</taxon>
        <taxon>Bacillati</taxon>
        <taxon>Bacillota</taxon>
        <taxon>Bacilli</taxon>
        <taxon>Bacillales</taxon>
        <taxon>Bacillaceae</taxon>
        <taxon>Shouchella</taxon>
    </lineage>
</organism>
<dbReference type="eggNOG" id="ENOG50331MZ">
    <property type="taxonomic scope" value="Bacteria"/>
</dbReference>